<name>A0A4R9G623_9LEPT</name>
<reference evidence="2" key="1">
    <citation type="journal article" date="2019" name="PLoS Negl. Trop. Dis.">
        <title>Revisiting the worldwide diversity of Leptospira species in the environment.</title>
        <authorList>
            <person name="Vincent A.T."/>
            <person name="Schiettekatte O."/>
            <person name="Bourhy P."/>
            <person name="Veyrier F.J."/>
            <person name="Picardeau M."/>
        </authorList>
    </citation>
    <scope>NUCLEOTIDE SEQUENCE [LARGE SCALE GENOMIC DNA]</scope>
    <source>
        <strain evidence="2">SSS9</strain>
    </source>
</reference>
<organism evidence="2 3">
    <name type="scientific">Leptospira semungkisensis</name>
    <dbReference type="NCBI Taxonomy" id="2484985"/>
    <lineage>
        <taxon>Bacteria</taxon>
        <taxon>Pseudomonadati</taxon>
        <taxon>Spirochaetota</taxon>
        <taxon>Spirochaetia</taxon>
        <taxon>Leptospirales</taxon>
        <taxon>Leptospiraceae</taxon>
        <taxon>Leptospira</taxon>
    </lineage>
</organism>
<comment type="caution">
    <text evidence="2">The sequence shown here is derived from an EMBL/GenBank/DDBJ whole genome shotgun (WGS) entry which is preliminary data.</text>
</comment>
<protein>
    <submittedName>
        <fullName evidence="2">Iron dicitrate transport regulator FecR</fullName>
    </submittedName>
</protein>
<keyword evidence="3" id="KW-1185">Reference proteome</keyword>
<gene>
    <name evidence="2" type="ORF">EHO59_02675</name>
</gene>
<dbReference type="InterPro" id="IPR006860">
    <property type="entry name" value="FecR"/>
</dbReference>
<dbReference type="OrthoDB" id="369729at2"/>
<dbReference type="RefSeq" id="WP_135584483.1">
    <property type="nucleotide sequence ID" value="NZ_RQEP01000005.1"/>
</dbReference>
<feature type="domain" description="FecR protein" evidence="1">
    <location>
        <begin position="69"/>
        <end position="165"/>
    </location>
</feature>
<evidence type="ECO:0000313" key="3">
    <source>
        <dbReference type="Proteomes" id="UP000297453"/>
    </source>
</evidence>
<dbReference type="EMBL" id="RQEP01000005">
    <property type="protein sequence ID" value="TGK07036.1"/>
    <property type="molecule type" value="Genomic_DNA"/>
</dbReference>
<dbReference type="PROSITE" id="PS51257">
    <property type="entry name" value="PROKAR_LIPOPROTEIN"/>
    <property type="match status" value="1"/>
</dbReference>
<accession>A0A4R9G623</accession>
<dbReference type="Proteomes" id="UP000297453">
    <property type="component" value="Unassembled WGS sequence"/>
</dbReference>
<dbReference type="PANTHER" id="PTHR38731">
    <property type="entry name" value="LIPL45-RELATED LIPOPROTEIN-RELATED"/>
    <property type="match status" value="1"/>
</dbReference>
<dbReference type="Gene3D" id="2.60.120.1440">
    <property type="match status" value="1"/>
</dbReference>
<proteinExistence type="predicted"/>
<evidence type="ECO:0000313" key="2">
    <source>
        <dbReference type="EMBL" id="TGK07036.1"/>
    </source>
</evidence>
<dbReference type="PANTHER" id="PTHR38731:SF1">
    <property type="entry name" value="FECR PROTEIN DOMAIN-CONTAINING PROTEIN"/>
    <property type="match status" value="1"/>
</dbReference>
<dbReference type="Pfam" id="PF04773">
    <property type="entry name" value="FecR"/>
    <property type="match status" value="1"/>
</dbReference>
<dbReference type="AlphaFoldDB" id="A0A4R9G623"/>
<evidence type="ECO:0000259" key="1">
    <source>
        <dbReference type="Pfam" id="PF04773"/>
    </source>
</evidence>
<sequence length="381" mass="42622">MKSKILSLHLLLCISFIVLGSCSKISQILSPSKSKPGLVVIFVNGGVQVQREGNKIQIKIGDILQRNDEIITNNGSIDLQSSYGHTIRLKSFTRLSIESLHGELNEETSLAVKTGQLLIKANKLSSKESFRVSTPTAIAAVRGTAFSFEVVEGTLPRIKVYEGMVAMTLKSPISKEITAEDIAKNPNLKRFEQFLKENEVIISEKEEAVVKPAYEELIQAILTQVDKKTIEQSINEFQEDVLKKAVSKKNFNISPQEEADLQTLVKVKEELIDSDLEKKEGVEVSSQIQKDQSEKLNQAFDKIESVAKDQNLESEGEIQKYYSVLETVRKVDDTELSGAVVTQVGDTILLHSTEGIFRLNTSQIKYIEYKNFDLVTKKKKK</sequence>